<evidence type="ECO:0000256" key="5">
    <source>
        <dbReference type="ARBA" id="ARBA00023124"/>
    </source>
</evidence>
<keyword evidence="5" id="KW-0190">Covalent protein-DNA linkage</keyword>
<evidence type="ECO:0000313" key="9">
    <source>
        <dbReference type="EMBL" id="RSD26185.1"/>
    </source>
</evidence>
<dbReference type="AlphaFoldDB" id="A0A427TP89"/>
<keyword evidence="3" id="KW-0227">DNA damage</keyword>
<dbReference type="OrthoDB" id="9782620at2"/>
<dbReference type="GO" id="GO:0006508">
    <property type="term" value="P:proteolysis"/>
    <property type="evidence" value="ECO:0007669"/>
    <property type="project" value="UniProtKB-KW"/>
</dbReference>
<proteinExistence type="inferred from homology"/>
<organism evidence="9 10">
    <name type="scientific">Mesobacillus subterraneus</name>
    <dbReference type="NCBI Taxonomy" id="285983"/>
    <lineage>
        <taxon>Bacteria</taxon>
        <taxon>Bacillati</taxon>
        <taxon>Bacillota</taxon>
        <taxon>Bacilli</taxon>
        <taxon>Bacillales</taxon>
        <taxon>Bacillaceae</taxon>
        <taxon>Mesobacillus</taxon>
    </lineage>
</organism>
<dbReference type="GO" id="GO:0003697">
    <property type="term" value="F:single-stranded DNA binding"/>
    <property type="evidence" value="ECO:0007669"/>
    <property type="project" value="InterPro"/>
</dbReference>
<evidence type="ECO:0000256" key="8">
    <source>
        <dbReference type="RuleBase" id="RU364100"/>
    </source>
</evidence>
<dbReference type="PANTHER" id="PTHR13604">
    <property type="entry name" value="DC12-RELATED"/>
    <property type="match status" value="1"/>
</dbReference>
<dbReference type="Pfam" id="PF02586">
    <property type="entry name" value="SRAP"/>
    <property type="match status" value="1"/>
</dbReference>
<dbReference type="EMBL" id="RSFW01000017">
    <property type="protein sequence ID" value="RSD26185.1"/>
    <property type="molecule type" value="Genomic_DNA"/>
</dbReference>
<dbReference type="InterPro" id="IPR003738">
    <property type="entry name" value="SRAP"/>
</dbReference>
<sequence length="222" mass="25328">MCGRFSLYESIDSLQEQFDFDIAGEVTPRFNIAPGQEILTLINREGSREGTNMKWGLIPFWAEDEKVGYKMINARGETVDEKASFKHAFKQRRCLILADGFYEWKKEGKQKQPYRFVLKSRRPFALAGLWESWSKGGKTISSCTIITTAPNKVTETVHDRMPVILPEDSLDMWLDPAMARTDELKKLLIPFDGDLMEAYPVSADINSAKNEGKELIRPINSL</sequence>
<evidence type="ECO:0000256" key="7">
    <source>
        <dbReference type="ARBA" id="ARBA00023239"/>
    </source>
</evidence>
<gene>
    <name evidence="9" type="ORF">EJA10_15310</name>
</gene>
<dbReference type="GO" id="GO:0016829">
    <property type="term" value="F:lyase activity"/>
    <property type="evidence" value="ECO:0007669"/>
    <property type="project" value="UniProtKB-KW"/>
</dbReference>
<evidence type="ECO:0000256" key="6">
    <source>
        <dbReference type="ARBA" id="ARBA00023125"/>
    </source>
</evidence>
<evidence type="ECO:0000256" key="1">
    <source>
        <dbReference type="ARBA" id="ARBA00008136"/>
    </source>
</evidence>
<reference evidence="10" key="1">
    <citation type="submission" date="2018-12" db="EMBL/GenBank/DDBJ databases">
        <title>Bacillus chawlae sp. nov., Bacillus glennii sp. nov., and Bacillus saganii sp. nov. Isolated from the Vehicle Assembly Building at Kennedy Space Center where the Viking Spacecraft were Assembled.</title>
        <authorList>
            <person name="Seuylemezian A."/>
            <person name="Vaishampayan P."/>
        </authorList>
    </citation>
    <scope>NUCLEOTIDE SEQUENCE [LARGE SCALE GENOMIC DNA]</scope>
    <source>
        <strain evidence="10">DSM 13966</strain>
    </source>
</reference>
<dbReference type="SUPFAM" id="SSF143081">
    <property type="entry name" value="BB1717-like"/>
    <property type="match status" value="1"/>
</dbReference>
<dbReference type="EC" id="3.4.-.-" evidence="8"/>
<keyword evidence="4 8" id="KW-0378">Hydrolase</keyword>
<comment type="similarity">
    <text evidence="1 8">Belongs to the SOS response-associated peptidase family.</text>
</comment>
<dbReference type="RefSeq" id="WP_125480887.1">
    <property type="nucleotide sequence ID" value="NZ_RSFW01000017.1"/>
</dbReference>
<dbReference type="Gene3D" id="3.90.1680.10">
    <property type="entry name" value="SOS response associated peptidase-like"/>
    <property type="match status" value="1"/>
</dbReference>
<evidence type="ECO:0000256" key="2">
    <source>
        <dbReference type="ARBA" id="ARBA00022670"/>
    </source>
</evidence>
<dbReference type="InterPro" id="IPR036590">
    <property type="entry name" value="SRAP-like"/>
</dbReference>
<keyword evidence="6" id="KW-0238">DNA-binding</keyword>
<evidence type="ECO:0000256" key="3">
    <source>
        <dbReference type="ARBA" id="ARBA00022763"/>
    </source>
</evidence>
<dbReference type="PANTHER" id="PTHR13604:SF0">
    <property type="entry name" value="ABASIC SITE PROCESSING PROTEIN HMCES"/>
    <property type="match status" value="1"/>
</dbReference>
<protein>
    <recommendedName>
        <fullName evidence="8">Abasic site processing protein</fullName>
        <ecNumber evidence="8">3.4.-.-</ecNumber>
    </recommendedName>
</protein>
<keyword evidence="7" id="KW-0456">Lyase</keyword>
<name>A0A427TP89_9BACI</name>
<evidence type="ECO:0000313" key="10">
    <source>
        <dbReference type="Proteomes" id="UP000279911"/>
    </source>
</evidence>
<comment type="caution">
    <text evidence="9">The sequence shown here is derived from an EMBL/GenBank/DDBJ whole genome shotgun (WGS) entry which is preliminary data.</text>
</comment>
<keyword evidence="2 8" id="KW-0645">Protease</keyword>
<accession>A0A427TP89</accession>
<evidence type="ECO:0000256" key="4">
    <source>
        <dbReference type="ARBA" id="ARBA00022801"/>
    </source>
</evidence>
<dbReference type="GO" id="GO:0106300">
    <property type="term" value="P:protein-DNA covalent cross-linking repair"/>
    <property type="evidence" value="ECO:0007669"/>
    <property type="project" value="InterPro"/>
</dbReference>
<dbReference type="Proteomes" id="UP000279911">
    <property type="component" value="Unassembled WGS sequence"/>
</dbReference>
<dbReference type="GO" id="GO:0008233">
    <property type="term" value="F:peptidase activity"/>
    <property type="evidence" value="ECO:0007669"/>
    <property type="project" value="UniProtKB-KW"/>
</dbReference>